<gene>
    <name evidence="1" type="ORF">BJ970_002535</name>
</gene>
<proteinExistence type="predicted"/>
<organism evidence="1 2">
    <name type="scientific">Saccharopolyspora phatthalungensis</name>
    <dbReference type="NCBI Taxonomy" id="664693"/>
    <lineage>
        <taxon>Bacteria</taxon>
        <taxon>Bacillati</taxon>
        <taxon>Actinomycetota</taxon>
        <taxon>Actinomycetes</taxon>
        <taxon>Pseudonocardiales</taxon>
        <taxon>Pseudonocardiaceae</taxon>
        <taxon>Saccharopolyspora</taxon>
    </lineage>
</organism>
<dbReference type="EMBL" id="JACHIW010000001">
    <property type="protein sequence ID" value="MBB5155001.1"/>
    <property type="molecule type" value="Genomic_DNA"/>
</dbReference>
<sequence>MAEEYKLIRTDMDRREVILIRRRYGKLPEVFADPSMPIWKVDAHVRAIMIKGLVEVTPNGTPDYPGSDCG</sequence>
<dbReference type="Proteomes" id="UP000584374">
    <property type="component" value="Unassembled WGS sequence"/>
</dbReference>
<comment type="caution">
    <text evidence="1">The sequence shown here is derived from an EMBL/GenBank/DDBJ whole genome shotgun (WGS) entry which is preliminary data.</text>
</comment>
<name>A0A840Q5M8_9PSEU</name>
<dbReference type="AlphaFoldDB" id="A0A840Q5M8"/>
<accession>A0A840Q5M8</accession>
<protein>
    <submittedName>
        <fullName evidence="1">Uncharacterized protein</fullName>
    </submittedName>
</protein>
<keyword evidence="2" id="KW-1185">Reference proteome</keyword>
<reference evidence="1 2" key="1">
    <citation type="submission" date="2020-08" db="EMBL/GenBank/DDBJ databases">
        <title>Sequencing the genomes of 1000 actinobacteria strains.</title>
        <authorList>
            <person name="Klenk H.-P."/>
        </authorList>
    </citation>
    <scope>NUCLEOTIDE SEQUENCE [LARGE SCALE GENOMIC DNA]</scope>
    <source>
        <strain evidence="1 2">DSM 45584</strain>
    </source>
</reference>
<evidence type="ECO:0000313" key="1">
    <source>
        <dbReference type="EMBL" id="MBB5155001.1"/>
    </source>
</evidence>
<dbReference type="RefSeq" id="WP_184726421.1">
    <property type="nucleotide sequence ID" value="NZ_JACHIW010000001.1"/>
</dbReference>
<evidence type="ECO:0000313" key="2">
    <source>
        <dbReference type="Proteomes" id="UP000584374"/>
    </source>
</evidence>